<feature type="compositionally biased region" description="Basic and acidic residues" evidence="5">
    <location>
        <begin position="581"/>
        <end position="595"/>
    </location>
</feature>
<protein>
    <recommendedName>
        <fullName evidence="9">Prenylated Rab acceptor 1</fullName>
    </recommendedName>
</protein>
<dbReference type="Proteomes" id="UP001187682">
    <property type="component" value="Unassembled WGS sequence"/>
</dbReference>
<accession>A0AAE8MPT2</accession>
<evidence type="ECO:0000256" key="4">
    <source>
        <dbReference type="ARBA" id="ARBA00023136"/>
    </source>
</evidence>
<dbReference type="PANTHER" id="PTHR19317:SF0">
    <property type="entry name" value="PRENYLATED RAB ACCEPTOR PROTEIN 1"/>
    <property type="match status" value="1"/>
</dbReference>
<name>A0AAE8MPT2_9PEZI</name>
<organism evidence="7 8">
    <name type="scientific">Cephalotrichum gorgonifer</name>
    <dbReference type="NCBI Taxonomy" id="2041049"/>
    <lineage>
        <taxon>Eukaryota</taxon>
        <taxon>Fungi</taxon>
        <taxon>Dikarya</taxon>
        <taxon>Ascomycota</taxon>
        <taxon>Pezizomycotina</taxon>
        <taxon>Sordariomycetes</taxon>
        <taxon>Hypocreomycetidae</taxon>
        <taxon>Microascales</taxon>
        <taxon>Microascaceae</taxon>
        <taxon>Cephalotrichum</taxon>
    </lineage>
</organism>
<feature type="compositionally biased region" description="Basic and acidic residues" evidence="5">
    <location>
        <begin position="303"/>
        <end position="315"/>
    </location>
</feature>
<gene>
    <name evidence="7" type="ORF">DNG_00343</name>
</gene>
<evidence type="ECO:0000256" key="2">
    <source>
        <dbReference type="ARBA" id="ARBA00022692"/>
    </source>
</evidence>
<feature type="transmembrane region" description="Helical" evidence="6">
    <location>
        <begin position="124"/>
        <end position="149"/>
    </location>
</feature>
<feature type="region of interest" description="Disordered" evidence="5">
    <location>
        <begin position="303"/>
        <end position="619"/>
    </location>
</feature>
<feature type="compositionally biased region" description="Basic and acidic residues" evidence="5">
    <location>
        <begin position="232"/>
        <end position="242"/>
    </location>
</feature>
<proteinExistence type="predicted"/>
<feature type="compositionally biased region" description="Acidic residues" evidence="5">
    <location>
        <begin position="258"/>
        <end position="274"/>
    </location>
</feature>
<dbReference type="EMBL" id="ONZQ02000001">
    <property type="protein sequence ID" value="SPN96823.1"/>
    <property type="molecule type" value="Genomic_DNA"/>
</dbReference>
<feature type="transmembrane region" description="Helical" evidence="6">
    <location>
        <begin position="72"/>
        <end position="104"/>
    </location>
</feature>
<feature type="region of interest" description="Disordered" evidence="5">
    <location>
        <begin position="159"/>
        <end position="274"/>
    </location>
</feature>
<feature type="compositionally biased region" description="Polar residues" evidence="5">
    <location>
        <begin position="425"/>
        <end position="437"/>
    </location>
</feature>
<feature type="compositionally biased region" description="Acidic residues" evidence="5">
    <location>
        <begin position="194"/>
        <end position="207"/>
    </location>
</feature>
<keyword evidence="2 6" id="KW-0812">Transmembrane</keyword>
<evidence type="ECO:0000256" key="1">
    <source>
        <dbReference type="ARBA" id="ARBA00004141"/>
    </source>
</evidence>
<feature type="compositionally biased region" description="Acidic residues" evidence="5">
    <location>
        <begin position="546"/>
        <end position="560"/>
    </location>
</feature>
<evidence type="ECO:0000256" key="5">
    <source>
        <dbReference type="SAM" id="MobiDB-lite"/>
    </source>
</evidence>
<reference evidence="7" key="1">
    <citation type="submission" date="2018-03" db="EMBL/GenBank/DDBJ databases">
        <authorList>
            <person name="Guldener U."/>
        </authorList>
    </citation>
    <scope>NUCLEOTIDE SEQUENCE</scope>
</reference>
<evidence type="ECO:0000313" key="8">
    <source>
        <dbReference type="Proteomes" id="UP001187682"/>
    </source>
</evidence>
<feature type="compositionally biased region" description="Polar residues" evidence="5">
    <location>
        <begin position="398"/>
        <end position="410"/>
    </location>
</feature>
<feature type="compositionally biased region" description="Acidic residues" evidence="5">
    <location>
        <begin position="454"/>
        <end position="469"/>
    </location>
</feature>
<evidence type="ECO:0000256" key="6">
    <source>
        <dbReference type="SAM" id="Phobius"/>
    </source>
</evidence>
<dbReference type="PANTHER" id="PTHR19317">
    <property type="entry name" value="PRENYLATED RAB ACCEPTOR 1-RELATED"/>
    <property type="match status" value="1"/>
</dbReference>
<dbReference type="GO" id="GO:0005794">
    <property type="term" value="C:Golgi apparatus"/>
    <property type="evidence" value="ECO:0007669"/>
    <property type="project" value="TreeGrafter"/>
</dbReference>
<dbReference type="GO" id="GO:0016020">
    <property type="term" value="C:membrane"/>
    <property type="evidence" value="ECO:0007669"/>
    <property type="project" value="UniProtKB-SubCell"/>
</dbReference>
<sequence>MARIQIPVDVLTSRFNISERFNSMRAGGLATRFSNLKPISEFFDYKRVSKPENFAEAQSRVNYNLSYFSSNYAVVFTMLGIYSILSNMALLFDIILVVAGMYIIRRLDGRDLEIGSFRATTSQLYTGLLCVAIPVGLWASPITTVLWLIGASGGRPRAPNFAPQWGRPSRRGRRKNGGRESYWDPAGRVVEEVAGTDEDGDENETEDGGTQGVGLTSRRGNRRIEGGSLRYSGRDGGGRETDNTAVGRVGGYSYHSESDDDDDDDEDGSSEEDYVLEEDLKGLSPMERDEVLVQSALRHIQRAQERGRTDVRLTEEELGAMDRRRKRMEEEAARKAARRRARSQRIAVPLSQLESPRKKRIPSTQDLASLDEEHAAYPPMGYFPPPSSRPRSGTTGSQRPGSANLGSRGSSPFAYSYVQPPSRPPTRQTSDSSNLRTRASRARALAQAEAEAKEAEEDEEEEEDSDEESSSASDSNPVRMRGSVDPFKYQISEPRPTRGTAAMASGSRRNPGAVEVAYGGGVRVAPSPPSGARNLPRTRQVTPPEESSDDTSDEDSDEVIEVVRPPQRRTRNAVAAAAVVEEDRDHRREKEEKARRPPASSPVKAPTGAASTKKKKKRK</sequence>
<comment type="caution">
    <text evidence="7">The sequence shown here is derived from an EMBL/GenBank/DDBJ whole genome shotgun (WGS) entry which is preliminary data.</text>
</comment>
<evidence type="ECO:0000313" key="7">
    <source>
        <dbReference type="EMBL" id="SPN96823.1"/>
    </source>
</evidence>
<dbReference type="AlphaFoldDB" id="A0AAE8MPT2"/>
<dbReference type="InterPro" id="IPR004895">
    <property type="entry name" value="Prenylated_rab_accept_PRA1"/>
</dbReference>
<comment type="subcellular location">
    <subcellularLocation>
        <location evidence="1">Membrane</location>
        <topology evidence="1">Multi-pass membrane protein</topology>
    </subcellularLocation>
</comment>
<dbReference type="Pfam" id="PF03208">
    <property type="entry name" value="PRA1"/>
    <property type="match status" value="1"/>
</dbReference>
<keyword evidence="3 6" id="KW-1133">Transmembrane helix</keyword>
<keyword evidence="4 6" id="KW-0472">Membrane</keyword>
<evidence type="ECO:0008006" key="9">
    <source>
        <dbReference type="Google" id="ProtNLM"/>
    </source>
</evidence>
<keyword evidence="8" id="KW-1185">Reference proteome</keyword>
<evidence type="ECO:0000256" key="3">
    <source>
        <dbReference type="ARBA" id="ARBA00022989"/>
    </source>
</evidence>